<dbReference type="Gene3D" id="2.40.50.140">
    <property type="entry name" value="Nucleic acid-binding proteins"/>
    <property type="match status" value="1"/>
</dbReference>
<dbReference type="VEuPathDB" id="FungiDB:CPAG_06924"/>
<reference evidence="6 7" key="1">
    <citation type="submission" date="2007-06" db="EMBL/GenBank/DDBJ databases">
        <title>The Genome Sequence of Coccidioides posadasii RMSCC_3488.</title>
        <authorList>
            <consortium name="Coccidioides Genome Resources Consortium"/>
            <consortium name="The Broad Institute Genome Sequencing Platform"/>
            <person name="Henn M.R."/>
            <person name="Sykes S."/>
            <person name="Young S."/>
            <person name="Jaffe D."/>
            <person name="Berlin A."/>
            <person name="Alvarez P."/>
            <person name="Butler J."/>
            <person name="Gnerre S."/>
            <person name="Grabherr M."/>
            <person name="Mauceli E."/>
            <person name="Brockman W."/>
            <person name="Kodira C."/>
            <person name="Alvarado L."/>
            <person name="Zeng Q."/>
            <person name="Crawford M."/>
            <person name="Antoine C."/>
            <person name="Devon K."/>
            <person name="Galgiani J."/>
            <person name="Orsborn K."/>
            <person name="Lewis M.L."/>
            <person name="Nusbaum C."/>
            <person name="Galagan J."/>
            <person name="Birren B."/>
        </authorList>
    </citation>
    <scope>NUCLEOTIDE SEQUENCE [LARGE SCALE GENOMIC DNA]</scope>
    <source>
        <strain evidence="6 7">RMSCC 3488</strain>
    </source>
</reference>
<dbReference type="SUPFAM" id="SSF50249">
    <property type="entry name" value="Nucleic acid-binding proteins"/>
    <property type="match status" value="1"/>
</dbReference>
<feature type="domain" description="CST complex subunit Stn1 N-terminal" evidence="5">
    <location>
        <begin position="47"/>
        <end position="103"/>
    </location>
</feature>
<evidence type="ECO:0000313" key="7">
    <source>
        <dbReference type="Proteomes" id="UP000054567"/>
    </source>
</evidence>
<dbReference type="AlphaFoldDB" id="A0A0J6FJX8"/>
<protein>
    <submittedName>
        <fullName evidence="6">OB-fold nucleic acid binding domain-containing protein</fullName>
    </submittedName>
</protein>
<evidence type="ECO:0000256" key="3">
    <source>
        <dbReference type="ARBA" id="ARBA00022895"/>
    </source>
</evidence>
<dbReference type="GO" id="GO:0000781">
    <property type="term" value="C:chromosome, telomeric region"/>
    <property type="evidence" value="ECO:0007669"/>
    <property type="project" value="UniProtKB-SubCell"/>
</dbReference>
<name>A0A0J6FJX8_COCPO</name>
<keyword evidence="3" id="KW-0779">Telomere</keyword>
<dbReference type="EMBL" id="DS268112">
    <property type="protein sequence ID" value="KMM70613.1"/>
    <property type="molecule type" value="Genomic_DNA"/>
</dbReference>
<dbReference type="InterPro" id="IPR012340">
    <property type="entry name" value="NA-bd_OB-fold"/>
</dbReference>
<dbReference type="Proteomes" id="UP000054567">
    <property type="component" value="Unassembled WGS sequence"/>
</dbReference>
<accession>A0A0J6FJX8</accession>
<dbReference type="InterPro" id="IPR018856">
    <property type="entry name" value="Stn1_N"/>
</dbReference>
<sequence>MAAGYVPRNVIYYPEYCHRAAPTFFTWVKLGVADVHRLTQPRGFEGQGIYFYNNLPVQYICLAGVIVSRDDHDRRTILVLDDSTGYTIEVVCSKAPPSTSSLSSVSAPASTVTNRTGSSLPSLQNIAETDPGITHIASNSRSPIDISPLQPGAVAKFKGTITRFRGMLQLHLERYTLLDDTNAEVRFWEEKTRYFVQVLSVPWVLSAEEMGDLRAEHLREEEMRRKKKKDKQAREEMKRKRKKAKQAKEDKRQSKPLEEERDRAKIANMYARDDRLRRKYAETCREDNQVFMDGRARR</sequence>
<dbReference type="OrthoDB" id="77828at2759"/>
<feature type="compositionally biased region" description="Basic and acidic residues" evidence="4">
    <location>
        <begin position="246"/>
        <end position="268"/>
    </location>
</feature>
<comment type="subcellular location">
    <subcellularLocation>
        <location evidence="1">Chromosome</location>
        <location evidence="1">Telomere</location>
    </subcellularLocation>
</comment>
<dbReference type="Pfam" id="PF10451">
    <property type="entry name" value="Stn1"/>
    <property type="match status" value="1"/>
</dbReference>
<evidence type="ECO:0000256" key="4">
    <source>
        <dbReference type="SAM" id="MobiDB-lite"/>
    </source>
</evidence>
<evidence type="ECO:0000256" key="2">
    <source>
        <dbReference type="ARBA" id="ARBA00022454"/>
    </source>
</evidence>
<feature type="region of interest" description="Disordered" evidence="4">
    <location>
        <begin position="220"/>
        <end position="268"/>
    </location>
</feature>
<keyword evidence="2" id="KW-0158">Chromosome</keyword>
<evidence type="ECO:0000259" key="5">
    <source>
        <dbReference type="Pfam" id="PF10451"/>
    </source>
</evidence>
<evidence type="ECO:0000256" key="1">
    <source>
        <dbReference type="ARBA" id="ARBA00004574"/>
    </source>
</evidence>
<gene>
    <name evidence="6" type="ORF">CPAG_06924</name>
</gene>
<organism evidence="6 7">
    <name type="scientific">Coccidioides posadasii RMSCC 3488</name>
    <dbReference type="NCBI Taxonomy" id="454284"/>
    <lineage>
        <taxon>Eukaryota</taxon>
        <taxon>Fungi</taxon>
        <taxon>Dikarya</taxon>
        <taxon>Ascomycota</taxon>
        <taxon>Pezizomycotina</taxon>
        <taxon>Eurotiomycetes</taxon>
        <taxon>Eurotiomycetidae</taxon>
        <taxon>Onygenales</taxon>
        <taxon>Onygenaceae</taxon>
        <taxon>Coccidioides</taxon>
    </lineage>
</organism>
<reference evidence="7" key="2">
    <citation type="journal article" date="2009" name="Genome Res.">
        <title>Comparative genomic analyses of the human fungal pathogens Coccidioides and their relatives.</title>
        <authorList>
            <person name="Sharpton T.J."/>
            <person name="Stajich J.E."/>
            <person name="Rounsley S.D."/>
            <person name="Gardner M.J."/>
            <person name="Wortman J.R."/>
            <person name="Jordar V.S."/>
            <person name="Maiti R."/>
            <person name="Kodira C.D."/>
            <person name="Neafsey D.E."/>
            <person name="Zeng Q."/>
            <person name="Hung C.-Y."/>
            <person name="McMahan C."/>
            <person name="Muszewska A."/>
            <person name="Grynberg M."/>
            <person name="Mandel M.A."/>
            <person name="Kellner E.M."/>
            <person name="Barker B.M."/>
            <person name="Galgiani J.N."/>
            <person name="Orbach M.J."/>
            <person name="Kirkland T.N."/>
            <person name="Cole G.T."/>
            <person name="Henn M.R."/>
            <person name="Birren B.W."/>
            <person name="Taylor J.W."/>
        </authorList>
    </citation>
    <scope>NUCLEOTIDE SEQUENCE [LARGE SCALE GENOMIC DNA]</scope>
    <source>
        <strain evidence="7">RMSCC 3488</strain>
    </source>
</reference>
<evidence type="ECO:0000313" key="6">
    <source>
        <dbReference type="EMBL" id="KMM70613.1"/>
    </source>
</evidence>
<reference evidence="7" key="3">
    <citation type="journal article" date="2010" name="Genome Res.">
        <title>Population genomic sequencing of Coccidioides fungi reveals recent hybridization and transposon control.</title>
        <authorList>
            <person name="Neafsey D.E."/>
            <person name="Barker B.M."/>
            <person name="Sharpton T.J."/>
            <person name="Stajich J.E."/>
            <person name="Park D.J."/>
            <person name="Whiston E."/>
            <person name="Hung C.-Y."/>
            <person name="McMahan C."/>
            <person name="White J."/>
            <person name="Sykes S."/>
            <person name="Heiman D."/>
            <person name="Young S."/>
            <person name="Zeng Q."/>
            <person name="Abouelleil A."/>
            <person name="Aftuck L."/>
            <person name="Bessette D."/>
            <person name="Brown A."/>
            <person name="FitzGerald M."/>
            <person name="Lui A."/>
            <person name="Macdonald J.P."/>
            <person name="Priest M."/>
            <person name="Orbach M.J."/>
            <person name="Galgiani J.N."/>
            <person name="Kirkland T.N."/>
            <person name="Cole G.T."/>
            <person name="Birren B.W."/>
            <person name="Henn M.R."/>
            <person name="Taylor J.W."/>
            <person name="Rounsley S.D."/>
        </authorList>
    </citation>
    <scope>NUCLEOTIDE SEQUENCE [LARGE SCALE GENOMIC DNA]</scope>
    <source>
        <strain evidence="7">RMSCC 3488</strain>
    </source>
</reference>
<proteinExistence type="predicted"/>